<protein>
    <submittedName>
        <fullName evidence="1">Uncharacterized protein</fullName>
    </submittedName>
</protein>
<dbReference type="EMBL" id="JAIWYP010000014">
    <property type="protein sequence ID" value="KAH3712659.1"/>
    <property type="molecule type" value="Genomic_DNA"/>
</dbReference>
<reference evidence="1" key="1">
    <citation type="journal article" date="2019" name="bioRxiv">
        <title>The Genome of the Zebra Mussel, Dreissena polymorpha: A Resource for Invasive Species Research.</title>
        <authorList>
            <person name="McCartney M.A."/>
            <person name="Auch B."/>
            <person name="Kono T."/>
            <person name="Mallez S."/>
            <person name="Zhang Y."/>
            <person name="Obille A."/>
            <person name="Becker A."/>
            <person name="Abrahante J.E."/>
            <person name="Garbe J."/>
            <person name="Badalamenti J.P."/>
            <person name="Herman A."/>
            <person name="Mangelson H."/>
            <person name="Liachko I."/>
            <person name="Sullivan S."/>
            <person name="Sone E.D."/>
            <person name="Koren S."/>
            <person name="Silverstein K.A.T."/>
            <person name="Beckman K.B."/>
            <person name="Gohl D.M."/>
        </authorList>
    </citation>
    <scope>NUCLEOTIDE SEQUENCE</scope>
    <source>
        <strain evidence="1">Duluth1</strain>
        <tissue evidence="1">Whole animal</tissue>
    </source>
</reference>
<proteinExistence type="predicted"/>
<evidence type="ECO:0000313" key="1">
    <source>
        <dbReference type="EMBL" id="KAH3712659.1"/>
    </source>
</evidence>
<organism evidence="1 2">
    <name type="scientific">Dreissena polymorpha</name>
    <name type="common">Zebra mussel</name>
    <name type="synonym">Mytilus polymorpha</name>
    <dbReference type="NCBI Taxonomy" id="45954"/>
    <lineage>
        <taxon>Eukaryota</taxon>
        <taxon>Metazoa</taxon>
        <taxon>Spiralia</taxon>
        <taxon>Lophotrochozoa</taxon>
        <taxon>Mollusca</taxon>
        <taxon>Bivalvia</taxon>
        <taxon>Autobranchia</taxon>
        <taxon>Heteroconchia</taxon>
        <taxon>Euheterodonta</taxon>
        <taxon>Imparidentia</taxon>
        <taxon>Neoheterodontei</taxon>
        <taxon>Myida</taxon>
        <taxon>Dreissenoidea</taxon>
        <taxon>Dreissenidae</taxon>
        <taxon>Dreissena</taxon>
    </lineage>
</organism>
<dbReference type="AlphaFoldDB" id="A0A9D3Z668"/>
<gene>
    <name evidence="1" type="ORF">DPMN_072412</name>
</gene>
<name>A0A9D3Z668_DREPO</name>
<sequence>MSLGVMYSAQLIGSSTTAMFAPRDSIERTVPAKCLRAAYATGVLSEVPFFSMLNPFANSSSLTATSPLRHAMWSGLHPQGKPSGRPIV</sequence>
<reference evidence="1" key="2">
    <citation type="submission" date="2020-11" db="EMBL/GenBank/DDBJ databases">
        <authorList>
            <person name="McCartney M.A."/>
            <person name="Auch B."/>
            <person name="Kono T."/>
            <person name="Mallez S."/>
            <person name="Becker A."/>
            <person name="Gohl D.M."/>
            <person name="Silverstein K.A.T."/>
            <person name="Koren S."/>
            <person name="Bechman K.B."/>
            <person name="Herman A."/>
            <person name="Abrahante J.E."/>
            <person name="Garbe J."/>
        </authorList>
    </citation>
    <scope>NUCLEOTIDE SEQUENCE</scope>
    <source>
        <strain evidence="1">Duluth1</strain>
        <tissue evidence="1">Whole animal</tissue>
    </source>
</reference>
<dbReference type="Proteomes" id="UP000828390">
    <property type="component" value="Unassembled WGS sequence"/>
</dbReference>
<evidence type="ECO:0000313" key="2">
    <source>
        <dbReference type="Proteomes" id="UP000828390"/>
    </source>
</evidence>
<comment type="caution">
    <text evidence="1">The sequence shown here is derived from an EMBL/GenBank/DDBJ whole genome shotgun (WGS) entry which is preliminary data.</text>
</comment>
<accession>A0A9D3Z668</accession>
<keyword evidence="2" id="KW-1185">Reference proteome</keyword>